<dbReference type="Proteomes" id="UP000821865">
    <property type="component" value="Chromosome 1"/>
</dbReference>
<evidence type="ECO:0000313" key="1">
    <source>
        <dbReference type="EMBL" id="KAH7978885.1"/>
    </source>
</evidence>
<name>A0ACB8DWK8_DERSI</name>
<protein>
    <submittedName>
        <fullName evidence="1">Uncharacterized protein</fullName>
    </submittedName>
</protein>
<comment type="caution">
    <text evidence="1">The sequence shown here is derived from an EMBL/GenBank/DDBJ whole genome shotgun (WGS) entry which is preliminary data.</text>
</comment>
<dbReference type="EMBL" id="CM023470">
    <property type="protein sequence ID" value="KAH7978885.1"/>
    <property type="molecule type" value="Genomic_DNA"/>
</dbReference>
<keyword evidence="2" id="KW-1185">Reference proteome</keyword>
<evidence type="ECO:0000313" key="2">
    <source>
        <dbReference type="Proteomes" id="UP000821865"/>
    </source>
</evidence>
<gene>
    <name evidence="1" type="ORF">HPB49_007230</name>
</gene>
<proteinExistence type="predicted"/>
<reference evidence="1" key="1">
    <citation type="submission" date="2020-05" db="EMBL/GenBank/DDBJ databases">
        <title>Large-scale comparative analyses of tick genomes elucidate their genetic diversity and vector capacities.</title>
        <authorList>
            <person name="Jia N."/>
            <person name="Wang J."/>
            <person name="Shi W."/>
            <person name="Du L."/>
            <person name="Sun Y."/>
            <person name="Zhan W."/>
            <person name="Jiang J."/>
            <person name="Wang Q."/>
            <person name="Zhang B."/>
            <person name="Ji P."/>
            <person name="Sakyi L.B."/>
            <person name="Cui X."/>
            <person name="Yuan T."/>
            <person name="Jiang B."/>
            <person name="Yang W."/>
            <person name="Lam T.T.-Y."/>
            <person name="Chang Q."/>
            <person name="Ding S."/>
            <person name="Wang X."/>
            <person name="Zhu J."/>
            <person name="Ruan X."/>
            <person name="Zhao L."/>
            <person name="Wei J."/>
            <person name="Que T."/>
            <person name="Du C."/>
            <person name="Cheng J."/>
            <person name="Dai P."/>
            <person name="Han X."/>
            <person name="Huang E."/>
            <person name="Gao Y."/>
            <person name="Liu J."/>
            <person name="Shao H."/>
            <person name="Ye R."/>
            <person name="Li L."/>
            <person name="Wei W."/>
            <person name="Wang X."/>
            <person name="Wang C."/>
            <person name="Yang T."/>
            <person name="Huo Q."/>
            <person name="Li W."/>
            <person name="Guo W."/>
            <person name="Chen H."/>
            <person name="Zhou L."/>
            <person name="Ni X."/>
            <person name="Tian J."/>
            <person name="Zhou Y."/>
            <person name="Sheng Y."/>
            <person name="Liu T."/>
            <person name="Pan Y."/>
            <person name="Xia L."/>
            <person name="Li J."/>
            <person name="Zhao F."/>
            <person name="Cao W."/>
        </authorList>
    </citation>
    <scope>NUCLEOTIDE SEQUENCE</scope>
    <source>
        <strain evidence="1">Dsil-2018</strain>
    </source>
</reference>
<organism evidence="1 2">
    <name type="scientific">Dermacentor silvarum</name>
    <name type="common">Tick</name>
    <dbReference type="NCBI Taxonomy" id="543639"/>
    <lineage>
        <taxon>Eukaryota</taxon>
        <taxon>Metazoa</taxon>
        <taxon>Ecdysozoa</taxon>
        <taxon>Arthropoda</taxon>
        <taxon>Chelicerata</taxon>
        <taxon>Arachnida</taxon>
        <taxon>Acari</taxon>
        <taxon>Parasitiformes</taxon>
        <taxon>Ixodida</taxon>
        <taxon>Ixodoidea</taxon>
        <taxon>Ixodidae</taxon>
        <taxon>Rhipicephalinae</taxon>
        <taxon>Dermacentor</taxon>
    </lineage>
</organism>
<sequence>MATDSEHEVDRPEVPQPKATTPPPSAAGDCRATPPDPIAIVRTGRLPMSVPSGRHGWPVSFMDQCRLVTVGSPSTPPEYYVPRATARRPPTNRVARAAAAALESSRDRQPLLTTDTYTVPLQDGTVSPMQYCMVGLLLAGFCVAAALVVVNAPGGQVTQHDVRPRSEHHEIRPRMPAYDPPDEVDHDAVVVIPRPVEQPSPGVQGPTVFEPLPKPGNSVDATVAAKDHAAQDAITTGAWAIQGRGRHDCNQYYYTYCARPSANGFHYDPEQMTCVPTTKPRAQLCNRGINRFSSWERCRANCLQPGRVSDMCFERALFLPCSRQDFVDSLWYYNGTTCTKWTFPDGLCPSGKRGVYGAFDQCSRHCLLHNRTSNSNSTDCEVPPSGACSLEQLRYPFLADMQAEGSERCFNASGVNLLARSCLIGNNQFQSLKACQKACMEETVSFGTQLPPLQ</sequence>
<accession>A0ACB8DWK8</accession>